<proteinExistence type="inferred from homology"/>
<gene>
    <name evidence="3" type="ORF">CEV08_01900</name>
</gene>
<evidence type="ECO:0000256" key="2">
    <source>
        <dbReference type="SAM" id="Phobius"/>
    </source>
</evidence>
<protein>
    <recommendedName>
        <fullName evidence="5">YggT family protein</fullName>
    </recommendedName>
</protein>
<evidence type="ECO:0000313" key="3">
    <source>
        <dbReference type="EMBL" id="PIT70732.1"/>
    </source>
</evidence>
<dbReference type="PANTHER" id="PTHR33219:SF14">
    <property type="entry name" value="PROTEIN COFACTOR ASSEMBLY OF COMPLEX C SUBUNIT B CCB3, CHLOROPLASTIC-RELATED"/>
    <property type="match status" value="1"/>
</dbReference>
<dbReference type="OrthoDB" id="9814445at2"/>
<dbReference type="InterPro" id="IPR003425">
    <property type="entry name" value="CCB3/YggT"/>
</dbReference>
<keyword evidence="2" id="KW-0812">Transmembrane</keyword>
<comment type="caution">
    <text evidence="3">The sequence shown here is derived from an EMBL/GenBank/DDBJ whole genome shotgun (WGS) entry which is preliminary data.</text>
</comment>
<evidence type="ECO:0008006" key="5">
    <source>
        <dbReference type="Google" id="ProtNLM"/>
    </source>
</evidence>
<dbReference type="GO" id="GO:0016020">
    <property type="term" value="C:membrane"/>
    <property type="evidence" value="ECO:0007669"/>
    <property type="project" value="InterPro"/>
</dbReference>
<reference evidence="3 4" key="1">
    <citation type="submission" date="2017-06" db="EMBL/GenBank/DDBJ databases">
        <title>Draft genome of Bartonella tribocorum C635.</title>
        <authorList>
            <person name="Hadjadj L."/>
            <person name="Jiyipong T."/>
            <person name="Diene S.M."/>
            <person name="Morand S."/>
            <person name="Rolain J.-M."/>
        </authorList>
    </citation>
    <scope>NUCLEOTIDE SEQUENCE [LARGE SCALE GENOMIC DNA]</scope>
    <source>
        <strain evidence="3 4">C635</strain>
    </source>
</reference>
<keyword evidence="2" id="KW-0472">Membrane</keyword>
<dbReference type="RefSeq" id="WP_100130102.1">
    <property type="nucleotide sequence ID" value="NZ_CADDYJ010000001.1"/>
</dbReference>
<dbReference type="PANTHER" id="PTHR33219">
    <property type="entry name" value="YLMG HOMOLOG PROTEIN 2, CHLOROPLASTIC"/>
    <property type="match status" value="1"/>
</dbReference>
<keyword evidence="2" id="KW-1133">Transmembrane helix</keyword>
<feature type="transmembrane region" description="Helical" evidence="2">
    <location>
        <begin position="63"/>
        <end position="84"/>
    </location>
</feature>
<sequence length="97" mass="11539">MVYALLQTIDLIFNIYIDILIASVIFSWLYVFNIINSRNRFVILIGNFLYRLTNPILNPIRRILPNLGTIDISPIVVFIIIYFIRTFMWRAYASMYL</sequence>
<name>A0A2M6UX07_9HYPH</name>
<dbReference type="AlphaFoldDB" id="A0A2M6UX07"/>
<dbReference type="EMBL" id="NJPP01000003">
    <property type="protein sequence ID" value="PIT70732.1"/>
    <property type="molecule type" value="Genomic_DNA"/>
</dbReference>
<feature type="transmembrane region" description="Helical" evidence="2">
    <location>
        <begin position="12"/>
        <end position="32"/>
    </location>
</feature>
<organism evidence="3 4">
    <name type="scientific">Bartonella tribocorum</name>
    <dbReference type="NCBI Taxonomy" id="85701"/>
    <lineage>
        <taxon>Bacteria</taxon>
        <taxon>Pseudomonadati</taxon>
        <taxon>Pseudomonadota</taxon>
        <taxon>Alphaproteobacteria</taxon>
        <taxon>Hyphomicrobiales</taxon>
        <taxon>Bartonellaceae</taxon>
        <taxon>Bartonella</taxon>
    </lineage>
</organism>
<evidence type="ECO:0000313" key="4">
    <source>
        <dbReference type="Proteomes" id="UP000230791"/>
    </source>
</evidence>
<dbReference type="Pfam" id="PF02325">
    <property type="entry name" value="CCB3_YggT"/>
    <property type="match status" value="1"/>
</dbReference>
<evidence type="ECO:0000256" key="1">
    <source>
        <dbReference type="ARBA" id="ARBA00010894"/>
    </source>
</evidence>
<comment type="similarity">
    <text evidence="1">Belongs to the YggT family.</text>
</comment>
<dbReference type="Proteomes" id="UP000230791">
    <property type="component" value="Unassembled WGS sequence"/>
</dbReference>
<accession>A0A2M6UX07</accession>